<organism evidence="3">
    <name type="scientific">Dyadobacter sp. 676</name>
    <dbReference type="NCBI Taxonomy" id="3088362"/>
    <lineage>
        <taxon>Bacteria</taxon>
        <taxon>Pseudomonadati</taxon>
        <taxon>Bacteroidota</taxon>
        <taxon>Cytophagia</taxon>
        <taxon>Cytophagales</taxon>
        <taxon>Spirosomataceae</taxon>
        <taxon>Dyadobacter</taxon>
    </lineage>
</organism>
<dbReference type="AlphaFoldDB" id="A0AAU8FTQ6"/>
<evidence type="ECO:0000313" key="3">
    <source>
        <dbReference type="EMBL" id="XCH27203.1"/>
    </source>
</evidence>
<feature type="domain" description="AAA" evidence="1">
    <location>
        <begin position="18"/>
        <end position="140"/>
    </location>
</feature>
<dbReference type="PANTHER" id="PTHR43566:SF1">
    <property type="entry name" value="AAA+ ATPASE DOMAIN-CONTAINING PROTEIN"/>
    <property type="match status" value="1"/>
</dbReference>
<proteinExistence type="predicted"/>
<dbReference type="Gene3D" id="3.40.50.300">
    <property type="entry name" value="P-loop containing nucleotide triphosphate hydrolases"/>
    <property type="match status" value="1"/>
</dbReference>
<sequence length="376" mass="43661">MEIERSLNKQIVDHLKPNKVNIVTGTRRVGKTFLVQKIIATTSYKVFTLEGEDIDARNLLSQTSIANYQRLFSDYELLVIDEAQAIPDIGKKLKLIVDHVKGLRIIATGSSTFDLAQQAGEPLTGRAYFHHLYPIAQQELSPLENSLETRQRLEERIIYGSYPELFQLSTLKEKEAYLKDLVNAYLLKDILSFEGVRNAEKVKDLLRLIAYQVGKEVSLQELGTALNISKNTVEKYLDLLSKVFILRRIGGFSKNLRKEITKSSRWYFHDNGIRNTIINDLRPLALRTDIGELWENYLVSERIKMLTYAKRHADFYFWRTYDQQEIDWVEMENGSLSGFEFKWKDERVKVPVAFANAYPDARFQLINQDNYLDFIS</sequence>
<dbReference type="PANTHER" id="PTHR43566">
    <property type="entry name" value="CONSERVED PROTEIN"/>
    <property type="match status" value="1"/>
</dbReference>
<dbReference type="EMBL" id="CP159289">
    <property type="protein sequence ID" value="XCH27203.1"/>
    <property type="molecule type" value="Genomic_DNA"/>
</dbReference>
<feature type="domain" description="DUF4143" evidence="2">
    <location>
        <begin position="188"/>
        <end position="343"/>
    </location>
</feature>
<gene>
    <name evidence="3" type="ORF">ABV298_12685</name>
</gene>
<evidence type="ECO:0000259" key="2">
    <source>
        <dbReference type="Pfam" id="PF13635"/>
    </source>
</evidence>
<name>A0AAU8FTQ6_9BACT</name>
<dbReference type="Pfam" id="PF13635">
    <property type="entry name" value="DUF4143"/>
    <property type="match status" value="1"/>
</dbReference>
<dbReference type="InterPro" id="IPR027417">
    <property type="entry name" value="P-loop_NTPase"/>
</dbReference>
<protein>
    <submittedName>
        <fullName evidence="3">AAA family ATPase</fullName>
    </submittedName>
</protein>
<dbReference type="InterPro" id="IPR025420">
    <property type="entry name" value="DUF4143"/>
</dbReference>
<dbReference type="SUPFAM" id="SSF52540">
    <property type="entry name" value="P-loop containing nucleoside triphosphate hydrolases"/>
    <property type="match status" value="1"/>
</dbReference>
<evidence type="ECO:0000259" key="1">
    <source>
        <dbReference type="Pfam" id="PF13173"/>
    </source>
</evidence>
<dbReference type="Pfam" id="PF13173">
    <property type="entry name" value="AAA_14"/>
    <property type="match status" value="1"/>
</dbReference>
<reference evidence="3" key="1">
    <citation type="submission" date="2024-06" db="EMBL/GenBank/DDBJ databases">
        <title>Sequencing and assembly of the genome of Dyadobacter sp. strain 676, a symbiont of Cyamopsis tetragonoloba.</title>
        <authorList>
            <person name="Guro P."/>
            <person name="Sazanova A."/>
            <person name="Kuznetsova I."/>
            <person name="Belimov A."/>
            <person name="Safronova V."/>
        </authorList>
    </citation>
    <scope>NUCLEOTIDE SEQUENCE</scope>
    <source>
        <strain evidence="3">676</strain>
    </source>
</reference>
<dbReference type="RefSeq" id="WP_353722464.1">
    <property type="nucleotide sequence ID" value="NZ_CP159289.1"/>
</dbReference>
<accession>A0AAU8FTQ6</accession>
<dbReference type="InterPro" id="IPR041682">
    <property type="entry name" value="AAA_14"/>
</dbReference>